<evidence type="ECO:0000259" key="5">
    <source>
        <dbReference type="PROSITE" id="PS50931"/>
    </source>
</evidence>
<feature type="domain" description="HTH lysR-type" evidence="5">
    <location>
        <begin position="5"/>
        <end position="62"/>
    </location>
</feature>
<keyword evidence="7" id="KW-1185">Reference proteome</keyword>
<dbReference type="InterPro" id="IPR036388">
    <property type="entry name" value="WH-like_DNA-bd_sf"/>
</dbReference>
<comment type="similarity">
    <text evidence="1">Belongs to the LysR transcriptional regulatory family.</text>
</comment>
<evidence type="ECO:0000256" key="3">
    <source>
        <dbReference type="ARBA" id="ARBA00023125"/>
    </source>
</evidence>
<evidence type="ECO:0000313" key="7">
    <source>
        <dbReference type="Proteomes" id="UP000663992"/>
    </source>
</evidence>
<dbReference type="InterPro" id="IPR005119">
    <property type="entry name" value="LysR_subst-bd"/>
</dbReference>
<keyword evidence="2" id="KW-0805">Transcription regulation</keyword>
<name>A0ABS3CUM5_9ALTE</name>
<dbReference type="InterPro" id="IPR058163">
    <property type="entry name" value="LysR-type_TF_proteobact-type"/>
</dbReference>
<organism evidence="6 7">
    <name type="scientific">Bowmanella yangjiangensis</name>
    <dbReference type="NCBI Taxonomy" id="2811230"/>
    <lineage>
        <taxon>Bacteria</taxon>
        <taxon>Pseudomonadati</taxon>
        <taxon>Pseudomonadota</taxon>
        <taxon>Gammaproteobacteria</taxon>
        <taxon>Alteromonadales</taxon>
        <taxon>Alteromonadaceae</taxon>
        <taxon>Bowmanella</taxon>
    </lineage>
</organism>
<comment type="caution">
    <text evidence="6">The sequence shown here is derived from an EMBL/GenBank/DDBJ whole genome shotgun (WGS) entry which is preliminary data.</text>
</comment>
<evidence type="ECO:0000256" key="2">
    <source>
        <dbReference type="ARBA" id="ARBA00023015"/>
    </source>
</evidence>
<accession>A0ABS3CUM5</accession>
<dbReference type="PANTHER" id="PTHR30537">
    <property type="entry name" value="HTH-TYPE TRANSCRIPTIONAL REGULATOR"/>
    <property type="match status" value="1"/>
</dbReference>
<sequence length="312" mass="34418">MLEKIELAWLFSFKQVFEHKSFKQAAFALNLPSSNVSRHVALLEEALGLRLLERTTRRMSATEAGSALYEQVLPMLDAMDSRLVEISAQGNEVAGHLKLLMPDLPLLAKWLAEFCVRHPRLSLSCDTNLAPTQGLEDGVDLLLQYGRGPLPDSAWVAKELARWPSRVVGAPHLVARYSPQLSLGRFKQLPCITSLSALNGTPWIFKDGRATFTLPVYSAYRVNSAHLAKEAALAGLGFAILPAISCQNECQQGQLQEVVLEKDPEDLVLYAVFNGRHKTARKVTALLDFLTDKTSALPPSAWTSWSAQVQKG</sequence>
<proteinExistence type="inferred from homology"/>
<dbReference type="InterPro" id="IPR000847">
    <property type="entry name" value="LysR_HTH_N"/>
</dbReference>
<dbReference type="Proteomes" id="UP000663992">
    <property type="component" value="Unassembled WGS sequence"/>
</dbReference>
<dbReference type="Pfam" id="PF00126">
    <property type="entry name" value="HTH_1"/>
    <property type="match status" value="1"/>
</dbReference>
<gene>
    <name evidence="6" type="ORF">J0A65_10545</name>
</gene>
<evidence type="ECO:0000313" key="6">
    <source>
        <dbReference type="EMBL" id="MBN7820305.1"/>
    </source>
</evidence>
<dbReference type="PANTHER" id="PTHR30537:SF5">
    <property type="entry name" value="HTH-TYPE TRANSCRIPTIONAL ACTIVATOR TTDR-RELATED"/>
    <property type="match status" value="1"/>
</dbReference>
<dbReference type="SUPFAM" id="SSF46785">
    <property type="entry name" value="Winged helix' DNA-binding domain"/>
    <property type="match status" value="1"/>
</dbReference>
<reference evidence="6 7" key="1">
    <citation type="submission" date="2021-03" db="EMBL/GenBank/DDBJ databases">
        <title>novel species isolated from a fishpond in China.</title>
        <authorList>
            <person name="Lu H."/>
            <person name="Cai Z."/>
        </authorList>
    </citation>
    <scope>NUCLEOTIDE SEQUENCE [LARGE SCALE GENOMIC DNA]</scope>
    <source>
        <strain evidence="6 7">Y57</strain>
    </source>
</reference>
<evidence type="ECO:0000256" key="4">
    <source>
        <dbReference type="ARBA" id="ARBA00023163"/>
    </source>
</evidence>
<keyword evidence="4" id="KW-0804">Transcription</keyword>
<dbReference type="InterPro" id="IPR036390">
    <property type="entry name" value="WH_DNA-bd_sf"/>
</dbReference>
<keyword evidence="3" id="KW-0238">DNA-binding</keyword>
<dbReference type="Pfam" id="PF03466">
    <property type="entry name" value="LysR_substrate"/>
    <property type="match status" value="1"/>
</dbReference>
<dbReference type="Gene3D" id="3.40.190.290">
    <property type="match status" value="1"/>
</dbReference>
<dbReference type="Gene3D" id="1.10.10.10">
    <property type="entry name" value="Winged helix-like DNA-binding domain superfamily/Winged helix DNA-binding domain"/>
    <property type="match status" value="1"/>
</dbReference>
<dbReference type="EMBL" id="JAFKCS010000008">
    <property type="protein sequence ID" value="MBN7820305.1"/>
    <property type="molecule type" value="Genomic_DNA"/>
</dbReference>
<dbReference type="PROSITE" id="PS50931">
    <property type="entry name" value="HTH_LYSR"/>
    <property type="match status" value="1"/>
</dbReference>
<evidence type="ECO:0000256" key="1">
    <source>
        <dbReference type="ARBA" id="ARBA00009437"/>
    </source>
</evidence>
<dbReference type="SUPFAM" id="SSF53850">
    <property type="entry name" value="Periplasmic binding protein-like II"/>
    <property type="match status" value="1"/>
</dbReference>
<protein>
    <submittedName>
        <fullName evidence="6">LysR family transcriptional regulator</fullName>
    </submittedName>
</protein>